<feature type="compositionally biased region" description="Basic and acidic residues" evidence="1">
    <location>
        <begin position="72"/>
        <end position="111"/>
    </location>
</feature>
<sequence>MSNEYPVKSVTEGTTSSELSISNLLGHKNGGTVFFFFKLQHDKNKNKKTWTDDDQEEINQSSSNNNNNTNYNRHENKRSEVQKKGDANTTKNVDERISRRQKFSEAEDGNRSDLSCESLATHTRTQRMRQIPTSFETKTSSSFSLVNKYFFIFQKKIKVLNGATITNIYRPIQLPMQEVAKL</sequence>
<accession>X6MI32</accession>
<feature type="region of interest" description="Disordered" evidence="1">
    <location>
        <begin position="45"/>
        <end position="127"/>
    </location>
</feature>
<organism evidence="2 3">
    <name type="scientific">Reticulomyxa filosa</name>
    <dbReference type="NCBI Taxonomy" id="46433"/>
    <lineage>
        <taxon>Eukaryota</taxon>
        <taxon>Sar</taxon>
        <taxon>Rhizaria</taxon>
        <taxon>Retaria</taxon>
        <taxon>Foraminifera</taxon>
        <taxon>Monothalamids</taxon>
        <taxon>Reticulomyxidae</taxon>
        <taxon>Reticulomyxa</taxon>
    </lineage>
</organism>
<comment type="caution">
    <text evidence="2">The sequence shown here is derived from an EMBL/GenBank/DDBJ whole genome shotgun (WGS) entry which is preliminary data.</text>
</comment>
<gene>
    <name evidence="2" type="ORF">RFI_24064</name>
</gene>
<dbReference type="AlphaFoldDB" id="X6MI32"/>
<dbReference type="EMBL" id="ASPP01020682">
    <property type="protein sequence ID" value="ETO13311.1"/>
    <property type="molecule type" value="Genomic_DNA"/>
</dbReference>
<evidence type="ECO:0000313" key="2">
    <source>
        <dbReference type="EMBL" id="ETO13311.1"/>
    </source>
</evidence>
<reference evidence="2 3" key="1">
    <citation type="journal article" date="2013" name="Curr. Biol.">
        <title>The Genome of the Foraminiferan Reticulomyxa filosa.</title>
        <authorList>
            <person name="Glockner G."/>
            <person name="Hulsmann N."/>
            <person name="Schleicher M."/>
            <person name="Noegel A.A."/>
            <person name="Eichinger L."/>
            <person name="Gallinger C."/>
            <person name="Pawlowski J."/>
            <person name="Sierra R."/>
            <person name="Euteneuer U."/>
            <person name="Pillet L."/>
            <person name="Moustafa A."/>
            <person name="Platzer M."/>
            <person name="Groth M."/>
            <person name="Szafranski K."/>
            <person name="Schliwa M."/>
        </authorList>
    </citation>
    <scope>NUCLEOTIDE SEQUENCE [LARGE SCALE GENOMIC DNA]</scope>
</reference>
<protein>
    <submittedName>
        <fullName evidence="2">Uncharacterized protein</fullName>
    </submittedName>
</protein>
<feature type="compositionally biased region" description="Polar residues" evidence="1">
    <location>
        <begin position="112"/>
        <end position="123"/>
    </location>
</feature>
<evidence type="ECO:0000313" key="3">
    <source>
        <dbReference type="Proteomes" id="UP000023152"/>
    </source>
</evidence>
<proteinExistence type="predicted"/>
<feature type="compositionally biased region" description="Low complexity" evidence="1">
    <location>
        <begin position="59"/>
        <end position="71"/>
    </location>
</feature>
<keyword evidence="3" id="KW-1185">Reference proteome</keyword>
<dbReference type="Proteomes" id="UP000023152">
    <property type="component" value="Unassembled WGS sequence"/>
</dbReference>
<feature type="non-terminal residue" evidence="2">
    <location>
        <position position="182"/>
    </location>
</feature>
<name>X6MI32_RETFI</name>
<evidence type="ECO:0000256" key="1">
    <source>
        <dbReference type="SAM" id="MobiDB-lite"/>
    </source>
</evidence>